<organism evidence="2">
    <name type="scientific">freshwater metagenome</name>
    <dbReference type="NCBI Taxonomy" id="449393"/>
    <lineage>
        <taxon>unclassified sequences</taxon>
        <taxon>metagenomes</taxon>
        <taxon>ecological metagenomes</taxon>
    </lineage>
</organism>
<gene>
    <name evidence="1" type="ORF">UFOPK2907_01450</name>
    <name evidence="2" type="ORF">UFOPK3241_01053</name>
    <name evidence="3" type="ORF">UFOPK3241_01339</name>
    <name evidence="4" type="ORF">UFOPK4401_00926</name>
</gene>
<evidence type="ECO:0000313" key="2">
    <source>
        <dbReference type="EMBL" id="CAB4844481.1"/>
    </source>
</evidence>
<evidence type="ECO:0000313" key="4">
    <source>
        <dbReference type="EMBL" id="CAB5076306.1"/>
    </source>
</evidence>
<reference evidence="2" key="1">
    <citation type="submission" date="2020-05" db="EMBL/GenBank/DDBJ databases">
        <authorList>
            <person name="Chiriac C."/>
            <person name="Salcher M."/>
            <person name="Ghai R."/>
            <person name="Kavagutti S V."/>
        </authorList>
    </citation>
    <scope>NUCLEOTIDE SEQUENCE</scope>
</reference>
<name>A0A6J7BHF8_9ZZZZ</name>
<proteinExistence type="predicted"/>
<dbReference type="EMBL" id="CAFAZX010000066">
    <property type="protein sequence ID" value="CAB4844481.1"/>
    <property type="molecule type" value="Genomic_DNA"/>
</dbReference>
<dbReference type="EMBL" id="CAFBRB010000100">
    <property type="protein sequence ID" value="CAB5076306.1"/>
    <property type="molecule type" value="Genomic_DNA"/>
</dbReference>
<evidence type="ECO:0000313" key="3">
    <source>
        <dbReference type="EMBL" id="CAB4845352.1"/>
    </source>
</evidence>
<dbReference type="EMBL" id="CAEZZR010000197">
    <property type="protein sequence ID" value="CAB4785945.1"/>
    <property type="molecule type" value="Genomic_DNA"/>
</dbReference>
<accession>A0A6J7BHF8</accession>
<evidence type="ECO:0000313" key="1">
    <source>
        <dbReference type="EMBL" id="CAB4785945.1"/>
    </source>
</evidence>
<dbReference type="AlphaFoldDB" id="A0A6J7BHF8"/>
<protein>
    <submittedName>
        <fullName evidence="2">Unannotated protein</fullName>
    </submittedName>
</protein>
<dbReference type="EMBL" id="CAFAZX010000105">
    <property type="protein sequence ID" value="CAB4845352.1"/>
    <property type="molecule type" value="Genomic_DNA"/>
</dbReference>
<sequence length="34" mass="3514">MIPITVVIFVGPIPEPVQAPPAVGLLDVTNGYVP</sequence>